<sequence length="119" mass="13542">MTRNRAQDALHSCIFPLLTVNHWTVRRNFTRSVRNLTGNMNDPGRVFATIDSGIYADTGSYKQKFLLIDNTCNQLTTVQTSTSSESTTQSIHFCSMDLPDFDINTRSNQLLFKWDTNAT</sequence>
<evidence type="ECO:0000313" key="2">
    <source>
        <dbReference type="Proteomes" id="UP000663852"/>
    </source>
</evidence>
<dbReference type="AlphaFoldDB" id="A0A814L250"/>
<evidence type="ECO:0000313" key="1">
    <source>
        <dbReference type="EMBL" id="CAF1060045.1"/>
    </source>
</evidence>
<name>A0A814L250_ADIRI</name>
<dbReference type="Proteomes" id="UP000663852">
    <property type="component" value="Unassembled WGS sequence"/>
</dbReference>
<dbReference type="EMBL" id="CAJNOJ010000081">
    <property type="protein sequence ID" value="CAF1060045.1"/>
    <property type="molecule type" value="Genomic_DNA"/>
</dbReference>
<comment type="caution">
    <text evidence="1">The sequence shown here is derived from an EMBL/GenBank/DDBJ whole genome shotgun (WGS) entry which is preliminary data.</text>
</comment>
<gene>
    <name evidence="1" type="ORF">EDS130_LOCUS17874</name>
</gene>
<reference evidence="1" key="1">
    <citation type="submission" date="2021-02" db="EMBL/GenBank/DDBJ databases">
        <authorList>
            <person name="Nowell W R."/>
        </authorList>
    </citation>
    <scope>NUCLEOTIDE SEQUENCE</scope>
</reference>
<proteinExistence type="predicted"/>
<protein>
    <submittedName>
        <fullName evidence="1">Uncharacterized protein</fullName>
    </submittedName>
</protein>
<organism evidence="1 2">
    <name type="scientific">Adineta ricciae</name>
    <name type="common">Rotifer</name>
    <dbReference type="NCBI Taxonomy" id="249248"/>
    <lineage>
        <taxon>Eukaryota</taxon>
        <taxon>Metazoa</taxon>
        <taxon>Spiralia</taxon>
        <taxon>Gnathifera</taxon>
        <taxon>Rotifera</taxon>
        <taxon>Eurotatoria</taxon>
        <taxon>Bdelloidea</taxon>
        <taxon>Adinetida</taxon>
        <taxon>Adinetidae</taxon>
        <taxon>Adineta</taxon>
    </lineage>
</organism>
<accession>A0A814L250</accession>